<protein>
    <recommendedName>
        <fullName evidence="6">AP2/ERF domain-containing protein</fullName>
    </recommendedName>
</protein>
<dbReference type="Gene3D" id="3.30.730.10">
    <property type="entry name" value="AP2/ERF domain"/>
    <property type="match status" value="1"/>
</dbReference>
<keyword evidence="3" id="KW-0238">DNA-binding</keyword>
<dbReference type="SMART" id="SM00380">
    <property type="entry name" value="AP2"/>
    <property type="match status" value="1"/>
</dbReference>
<evidence type="ECO:0000256" key="5">
    <source>
        <dbReference type="ARBA" id="ARBA00023242"/>
    </source>
</evidence>
<evidence type="ECO:0000256" key="2">
    <source>
        <dbReference type="ARBA" id="ARBA00023015"/>
    </source>
</evidence>
<dbReference type="SMR" id="A0A8I6XAA0"/>
<evidence type="ECO:0000313" key="8">
    <source>
        <dbReference type="Proteomes" id="UP000011116"/>
    </source>
</evidence>
<organism evidence="7 8">
    <name type="scientific">Hordeum vulgare subsp. vulgare</name>
    <name type="common">Domesticated barley</name>
    <dbReference type="NCBI Taxonomy" id="112509"/>
    <lineage>
        <taxon>Eukaryota</taxon>
        <taxon>Viridiplantae</taxon>
        <taxon>Streptophyta</taxon>
        <taxon>Embryophyta</taxon>
        <taxon>Tracheophyta</taxon>
        <taxon>Spermatophyta</taxon>
        <taxon>Magnoliopsida</taxon>
        <taxon>Liliopsida</taxon>
        <taxon>Poales</taxon>
        <taxon>Poaceae</taxon>
        <taxon>BOP clade</taxon>
        <taxon>Pooideae</taxon>
        <taxon>Triticodae</taxon>
        <taxon>Triticeae</taxon>
        <taxon>Hordeinae</taxon>
        <taxon>Hordeum</taxon>
    </lineage>
</organism>
<keyword evidence="5" id="KW-0539">Nucleus</keyword>
<feature type="domain" description="AP2/ERF" evidence="6">
    <location>
        <begin position="10"/>
        <end position="65"/>
    </location>
</feature>
<proteinExistence type="predicted"/>
<accession>A0A8I6XAA0</accession>
<dbReference type="PROSITE" id="PS51032">
    <property type="entry name" value="AP2_ERF"/>
    <property type="match status" value="1"/>
</dbReference>
<sequence length="198" mass="23300">MPPRRRSASGYRGVRELPNGGFYAEIRSGDLRLSLGTYDTVHEAARAFDAAAWRLGRPRRQMNFQNVYTLQQALDVAPPPRVNSAQDRAEHSARQRRLLVAQEDERVMAEWHWRHPENVAYEQGYWARRREEDTRRRREERLDRRRRKALASAQADIVNACGSSFFTEEDERWFDIWLSTSDDTNDDDDGADDWSDWD</sequence>
<reference evidence="7" key="3">
    <citation type="submission" date="2022-01" db="UniProtKB">
        <authorList>
            <consortium name="EnsemblPlants"/>
        </authorList>
    </citation>
    <scope>IDENTIFICATION</scope>
    <source>
        <strain evidence="7">subsp. vulgare</strain>
    </source>
</reference>
<evidence type="ECO:0000256" key="1">
    <source>
        <dbReference type="ARBA" id="ARBA00004123"/>
    </source>
</evidence>
<dbReference type="Proteomes" id="UP000011116">
    <property type="component" value="Chromosome 3H"/>
</dbReference>
<keyword evidence="4" id="KW-0804">Transcription</keyword>
<dbReference type="InterPro" id="IPR016177">
    <property type="entry name" value="DNA-bd_dom_sf"/>
</dbReference>
<evidence type="ECO:0000313" key="7">
    <source>
        <dbReference type="EnsemblPlants" id="HORVU.MOREX.r3.3HG0325390.1.CDS1"/>
    </source>
</evidence>
<dbReference type="GO" id="GO:0003700">
    <property type="term" value="F:DNA-binding transcription factor activity"/>
    <property type="evidence" value="ECO:0007669"/>
    <property type="project" value="InterPro"/>
</dbReference>
<dbReference type="GO" id="GO:0003677">
    <property type="term" value="F:DNA binding"/>
    <property type="evidence" value="ECO:0007669"/>
    <property type="project" value="UniProtKB-KW"/>
</dbReference>
<dbReference type="EnsemblPlants" id="HORVU.MOREX.r3.3HG0325390.1">
    <property type="protein sequence ID" value="HORVU.MOREX.r3.3HG0325390.1.CDS1"/>
    <property type="gene ID" value="HORVU.MOREX.r3.3HG0325390"/>
</dbReference>
<dbReference type="AlphaFoldDB" id="A0A8I6XAA0"/>
<keyword evidence="8" id="KW-1185">Reference proteome</keyword>
<evidence type="ECO:0000256" key="3">
    <source>
        <dbReference type="ARBA" id="ARBA00023125"/>
    </source>
</evidence>
<dbReference type="InterPro" id="IPR050913">
    <property type="entry name" value="AP2/ERF_ERF"/>
</dbReference>
<comment type="subcellular location">
    <subcellularLocation>
        <location evidence="1">Nucleus</location>
    </subcellularLocation>
</comment>
<dbReference type="Gramene" id="HORVU.MOREX.r3.3HG0325390.1">
    <property type="protein sequence ID" value="HORVU.MOREX.r3.3HG0325390.1.CDS1"/>
    <property type="gene ID" value="HORVU.MOREX.r3.3HG0325390"/>
</dbReference>
<keyword evidence="2" id="KW-0805">Transcription regulation</keyword>
<dbReference type="GO" id="GO:0005634">
    <property type="term" value="C:nucleus"/>
    <property type="evidence" value="ECO:0007669"/>
    <property type="project" value="UniProtKB-SubCell"/>
</dbReference>
<evidence type="ECO:0000256" key="4">
    <source>
        <dbReference type="ARBA" id="ARBA00023163"/>
    </source>
</evidence>
<reference evidence="7" key="2">
    <citation type="submission" date="2020-10" db="EMBL/GenBank/DDBJ databases">
        <authorList>
            <person name="Scholz U."/>
            <person name="Mascher M."/>
            <person name="Fiebig A."/>
        </authorList>
    </citation>
    <scope>NUCLEOTIDE SEQUENCE [LARGE SCALE GENOMIC DNA]</scope>
    <source>
        <strain evidence="7">cv. Morex</strain>
    </source>
</reference>
<reference evidence="8" key="1">
    <citation type="journal article" date="2012" name="Nature">
        <title>A physical, genetic and functional sequence assembly of the barley genome.</title>
        <authorList>
            <consortium name="The International Barley Genome Sequencing Consortium"/>
            <person name="Mayer K.F."/>
            <person name="Waugh R."/>
            <person name="Brown J.W."/>
            <person name="Schulman A."/>
            <person name="Langridge P."/>
            <person name="Platzer M."/>
            <person name="Fincher G.B."/>
            <person name="Muehlbauer G.J."/>
            <person name="Sato K."/>
            <person name="Close T.J."/>
            <person name="Wise R.P."/>
            <person name="Stein N."/>
        </authorList>
    </citation>
    <scope>NUCLEOTIDE SEQUENCE [LARGE SCALE GENOMIC DNA]</scope>
    <source>
        <strain evidence="8">cv. Morex</strain>
    </source>
</reference>
<name>A0A8I6XAA0_HORVV</name>
<dbReference type="PANTHER" id="PTHR31194">
    <property type="entry name" value="SHN SHINE , DNA BINDING / TRANSCRIPTION FACTOR"/>
    <property type="match status" value="1"/>
</dbReference>
<evidence type="ECO:0000259" key="6">
    <source>
        <dbReference type="PROSITE" id="PS51032"/>
    </source>
</evidence>
<dbReference type="InterPro" id="IPR001471">
    <property type="entry name" value="AP2/ERF_dom"/>
</dbReference>
<dbReference type="SUPFAM" id="SSF54171">
    <property type="entry name" value="DNA-binding domain"/>
    <property type="match status" value="1"/>
</dbReference>
<dbReference type="InterPro" id="IPR036955">
    <property type="entry name" value="AP2/ERF_dom_sf"/>
</dbReference>
<dbReference type="PANTHER" id="PTHR31194:SF189">
    <property type="entry name" value="AP2_ERF DOMAIN-CONTAINING PROTEIN"/>
    <property type="match status" value="1"/>
</dbReference>